<name>A0A433A365_9FUNG</name>
<comment type="caution">
    <text evidence="1">The sequence shown here is derived from an EMBL/GenBank/DDBJ whole genome shotgun (WGS) entry which is preliminary data.</text>
</comment>
<gene>
    <name evidence="1" type="ORF">BC936DRAFT_140921</name>
</gene>
<reference evidence="1 2" key="1">
    <citation type="journal article" date="2018" name="New Phytol.">
        <title>Phylogenomics of Endogonaceae and evolution of mycorrhizas within Mucoromycota.</title>
        <authorList>
            <person name="Chang Y."/>
            <person name="Desiro A."/>
            <person name="Na H."/>
            <person name="Sandor L."/>
            <person name="Lipzen A."/>
            <person name="Clum A."/>
            <person name="Barry K."/>
            <person name="Grigoriev I.V."/>
            <person name="Martin F.M."/>
            <person name="Stajich J.E."/>
            <person name="Smith M.E."/>
            <person name="Bonito G."/>
            <person name="Spatafora J.W."/>
        </authorList>
    </citation>
    <scope>NUCLEOTIDE SEQUENCE [LARGE SCALE GENOMIC DNA]</scope>
    <source>
        <strain evidence="1 2">GMNB39</strain>
    </source>
</reference>
<organism evidence="1 2">
    <name type="scientific">Jimgerdemannia flammicorona</name>
    <dbReference type="NCBI Taxonomy" id="994334"/>
    <lineage>
        <taxon>Eukaryota</taxon>
        <taxon>Fungi</taxon>
        <taxon>Fungi incertae sedis</taxon>
        <taxon>Mucoromycota</taxon>
        <taxon>Mucoromycotina</taxon>
        <taxon>Endogonomycetes</taxon>
        <taxon>Endogonales</taxon>
        <taxon>Endogonaceae</taxon>
        <taxon>Jimgerdemannia</taxon>
    </lineage>
</organism>
<protein>
    <submittedName>
        <fullName evidence="1">Uncharacterized protein</fullName>
    </submittedName>
</protein>
<dbReference type="Proteomes" id="UP000268093">
    <property type="component" value="Unassembled WGS sequence"/>
</dbReference>
<evidence type="ECO:0000313" key="2">
    <source>
        <dbReference type="Proteomes" id="UP000268093"/>
    </source>
</evidence>
<keyword evidence="2" id="KW-1185">Reference proteome</keyword>
<sequence>MFYRMNLINAPDSDASSQIIYWAQGRPSGASNELQLFQVHGALQHHPIHVRHATLCIRYEFGRFPVHSAHQDC</sequence>
<evidence type="ECO:0000313" key="1">
    <source>
        <dbReference type="EMBL" id="RUO97135.1"/>
    </source>
</evidence>
<proteinExistence type="predicted"/>
<dbReference type="EMBL" id="RBNI01018280">
    <property type="protein sequence ID" value="RUO97135.1"/>
    <property type="molecule type" value="Genomic_DNA"/>
</dbReference>
<dbReference type="AlphaFoldDB" id="A0A433A365"/>
<accession>A0A433A365</accession>